<feature type="signal peptide" evidence="1">
    <location>
        <begin position="1"/>
        <end position="24"/>
    </location>
</feature>
<accession>A0A1X7L2Q5</accession>
<dbReference type="Proteomes" id="UP000193420">
    <property type="component" value="Unassembled WGS sequence"/>
</dbReference>
<reference evidence="3" key="1">
    <citation type="submission" date="2017-04" db="EMBL/GenBank/DDBJ databases">
        <authorList>
            <person name="Varghese N."/>
            <person name="Submissions S."/>
        </authorList>
    </citation>
    <scope>NUCLEOTIDE SEQUENCE [LARGE SCALE GENOMIC DNA]</scope>
    <source>
        <strain evidence="3">DSM 19835</strain>
    </source>
</reference>
<evidence type="ECO:0000256" key="1">
    <source>
        <dbReference type="SAM" id="SignalP"/>
    </source>
</evidence>
<gene>
    <name evidence="2" type="ORF">SAMN03080602_03702</name>
</gene>
<keyword evidence="1" id="KW-0732">Signal</keyword>
<feature type="chain" id="PRO_5012914291" description="Amidohydrolase" evidence="1">
    <location>
        <begin position="25"/>
        <end position="89"/>
    </location>
</feature>
<dbReference type="AlphaFoldDB" id="A0A1X7L2Q5"/>
<keyword evidence="3" id="KW-1185">Reference proteome</keyword>
<name>A0A1X7L2Q5_9FLAO</name>
<evidence type="ECO:0008006" key="4">
    <source>
        <dbReference type="Google" id="ProtNLM"/>
    </source>
</evidence>
<evidence type="ECO:0000313" key="2">
    <source>
        <dbReference type="EMBL" id="SMG48136.1"/>
    </source>
</evidence>
<proteinExistence type="predicted"/>
<dbReference type="EMBL" id="FXAO01000009">
    <property type="protein sequence ID" value="SMG48136.1"/>
    <property type="molecule type" value="Genomic_DNA"/>
</dbReference>
<protein>
    <recommendedName>
        <fullName evidence="4">Amidohydrolase</fullName>
    </recommendedName>
</protein>
<sequence length="89" mass="10043">MVCCSPFNPLYPILGLMINSTSLANNFVLTCSNSSLPKIHPKWELEHGHYRPNHYNPTPQCLLKHGPIIDDQKTLAYANVKKLINDNVV</sequence>
<organism evidence="2 3">
    <name type="scientific">Arenibacter troitsensis</name>
    <dbReference type="NCBI Taxonomy" id="188872"/>
    <lineage>
        <taxon>Bacteria</taxon>
        <taxon>Pseudomonadati</taxon>
        <taxon>Bacteroidota</taxon>
        <taxon>Flavobacteriia</taxon>
        <taxon>Flavobacteriales</taxon>
        <taxon>Flavobacteriaceae</taxon>
        <taxon>Arenibacter</taxon>
    </lineage>
</organism>
<evidence type="ECO:0000313" key="3">
    <source>
        <dbReference type="Proteomes" id="UP000193420"/>
    </source>
</evidence>